<dbReference type="PROSITE" id="PS50069">
    <property type="entry name" value="CULLIN_2"/>
    <property type="match status" value="1"/>
</dbReference>
<dbReference type="WBParaSite" id="GPUH_0000626801-mRNA-1">
    <property type="protein sequence ID" value="GPUH_0000626801-mRNA-1"/>
    <property type="gene ID" value="GPUH_0000626801"/>
</dbReference>
<feature type="compositionally biased region" description="Basic and acidic residues" evidence="2">
    <location>
        <begin position="118"/>
        <end position="127"/>
    </location>
</feature>
<dbReference type="InterPro" id="IPR059120">
    <property type="entry name" value="Cullin-like_AB"/>
</dbReference>
<proteinExistence type="inferred from homology"/>
<dbReference type="SMART" id="SM00182">
    <property type="entry name" value="CULLIN"/>
    <property type="match status" value="1"/>
</dbReference>
<organism evidence="4">
    <name type="scientific">Gongylonema pulchrum</name>
    <dbReference type="NCBI Taxonomy" id="637853"/>
    <lineage>
        <taxon>Eukaryota</taxon>
        <taxon>Metazoa</taxon>
        <taxon>Ecdysozoa</taxon>
        <taxon>Nematoda</taxon>
        <taxon>Chromadorea</taxon>
        <taxon>Rhabditida</taxon>
        <taxon>Spirurina</taxon>
        <taxon>Spiruromorpha</taxon>
        <taxon>Spiruroidea</taxon>
        <taxon>Gongylonematidae</taxon>
        <taxon>Gongylonema</taxon>
    </lineage>
</organism>
<evidence type="ECO:0000313" key="4">
    <source>
        <dbReference type="WBParaSite" id="GPUH_0000626801-mRNA-1"/>
    </source>
</evidence>
<dbReference type="InterPro" id="IPR016158">
    <property type="entry name" value="Cullin_homology"/>
</dbReference>
<evidence type="ECO:0000256" key="2">
    <source>
        <dbReference type="SAM" id="MobiDB-lite"/>
    </source>
</evidence>
<feature type="domain" description="Cullin family profile" evidence="3">
    <location>
        <begin position="1"/>
        <end position="104"/>
    </location>
</feature>
<dbReference type="Pfam" id="PF26557">
    <property type="entry name" value="Cullin_AB"/>
    <property type="match status" value="1"/>
</dbReference>
<dbReference type="PANTHER" id="PTHR11932">
    <property type="entry name" value="CULLIN"/>
    <property type="match status" value="1"/>
</dbReference>
<protein>
    <submittedName>
        <fullName evidence="4">CULLIN_2 domain-containing protein</fullName>
    </submittedName>
</protein>
<dbReference type="GO" id="GO:0006511">
    <property type="term" value="P:ubiquitin-dependent protein catabolic process"/>
    <property type="evidence" value="ECO:0007669"/>
    <property type="project" value="InterPro"/>
</dbReference>
<feature type="region of interest" description="Disordered" evidence="2">
    <location>
        <begin position="105"/>
        <end position="127"/>
    </location>
</feature>
<evidence type="ECO:0000256" key="1">
    <source>
        <dbReference type="PROSITE-ProRule" id="PRU00330"/>
    </source>
</evidence>
<dbReference type="InterPro" id="IPR045093">
    <property type="entry name" value="Cullin"/>
</dbReference>
<dbReference type="GO" id="GO:0031625">
    <property type="term" value="F:ubiquitin protein ligase binding"/>
    <property type="evidence" value="ECO:0007669"/>
    <property type="project" value="InterPro"/>
</dbReference>
<dbReference type="InterPro" id="IPR036317">
    <property type="entry name" value="Cullin_homology_sf"/>
</dbReference>
<accession>A0A183DC19</accession>
<evidence type="ECO:0000259" key="3">
    <source>
        <dbReference type="PROSITE" id="PS50069"/>
    </source>
</evidence>
<comment type="similarity">
    <text evidence="1">Belongs to the cullin family.</text>
</comment>
<dbReference type="SUPFAM" id="SSF75632">
    <property type="entry name" value="Cullin homology domain"/>
    <property type="match status" value="1"/>
</dbReference>
<dbReference type="Gene3D" id="3.30.230.130">
    <property type="entry name" value="Cullin, Chain C, Domain 2"/>
    <property type="match status" value="1"/>
</dbReference>
<reference evidence="4" key="1">
    <citation type="submission" date="2016-06" db="UniProtKB">
        <authorList>
            <consortium name="WormBaseParasite"/>
        </authorList>
    </citation>
    <scope>IDENTIFICATION</scope>
</reference>
<sequence length="127" mass="14392">LEGMFKDMELSNTLMADYRDYKERMENVHEPVEINVRVLTSGYWPTQSAPDCVLPAAAAQAFESFRAFYLSKHNGRKISLNPMLGHADVKAVFYNTCVNPEELSQQESDLAGPSMVPRVKEEHKILT</sequence>
<dbReference type="AlphaFoldDB" id="A0A183DC19"/>
<name>A0A183DC19_9BILA</name>